<evidence type="ECO:0000256" key="1">
    <source>
        <dbReference type="ARBA" id="ARBA00004651"/>
    </source>
</evidence>
<dbReference type="Gene3D" id="1.20.1720.10">
    <property type="entry name" value="Multidrug resistance protein D"/>
    <property type="match status" value="1"/>
</dbReference>
<feature type="transmembrane region" description="Helical" evidence="5">
    <location>
        <begin position="388"/>
        <end position="404"/>
    </location>
</feature>
<evidence type="ECO:0000256" key="4">
    <source>
        <dbReference type="ARBA" id="ARBA00023136"/>
    </source>
</evidence>
<name>A0A1I2EM20_9ACTN</name>
<feature type="transmembrane region" description="Helical" evidence="5">
    <location>
        <begin position="131"/>
        <end position="152"/>
    </location>
</feature>
<feature type="transmembrane region" description="Helical" evidence="5">
    <location>
        <begin position="257"/>
        <end position="282"/>
    </location>
</feature>
<feature type="transmembrane region" description="Helical" evidence="5">
    <location>
        <begin position="105"/>
        <end position="122"/>
    </location>
</feature>
<dbReference type="SUPFAM" id="SSF103473">
    <property type="entry name" value="MFS general substrate transporter"/>
    <property type="match status" value="1"/>
</dbReference>
<feature type="transmembrane region" description="Helical" evidence="5">
    <location>
        <begin position="43"/>
        <end position="60"/>
    </location>
</feature>
<organism evidence="7 8">
    <name type="scientific">Actinoplanes philippinensis</name>
    <dbReference type="NCBI Taxonomy" id="35752"/>
    <lineage>
        <taxon>Bacteria</taxon>
        <taxon>Bacillati</taxon>
        <taxon>Actinomycetota</taxon>
        <taxon>Actinomycetes</taxon>
        <taxon>Micromonosporales</taxon>
        <taxon>Micromonosporaceae</taxon>
        <taxon>Actinoplanes</taxon>
    </lineage>
</organism>
<feature type="transmembrane region" description="Helical" evidence="5">
    <location>
        <begin position="410"/>
        <end position="427"/>
    </location>
</feature>
<dbReference type="Pfam" id="PF07690">
    <property type="entry name" value="MFS_1"/>
    <property type="match status" value="1"/>
</dbReference>
<keyword evidence="4 5" id="KW-0472">Membrane</keyword>
<dbReference type="GO" id="GO:0005886">
    <property type="term" value="C:plasma membrane"/>
    <property type="evidence" value="ECO:0007669"/>
    <property type="project" value="UniProtKB-SubCell"/>
</dbReference>
<dbReference type="CDD" id="cd17321">
    <property type="entry name" value="MFS_MMR_MDR_like"/>
    <property type="match status" value="1"/>
</dbReference>
<protein>
    <submittedName>
        <fullName evidence="7">Drug resistance transporter, EmrB/QacA subfamily</fullName>
    </submittedName>
</protein>
<evidence type="ECO:0000256" key="3">
    <source>
        <dbReference type="ARBA" id="ARBA00022989"/>
    </source>
</evidence>
<dbReference type="Gene3D" id="1.20.1250.20">
    <property type="entry name" value="MFS general substrate transporter like domains"/>
    <property type="match status" value="1"/>
</dbReference>
<evidence type="ECO:0000256" key="5">
    <source>
        <dbReference type="SAM" id="Phobius"/>
    </source>
</evidence>
<keyword evidence="3 5" id="KW-1133">Transmembrane helix</keyword>
<dbReference type="Proteomes" id="UP000199645">
    <property type="component" value="Unassembled WGS sequence"/>
</dbReference>
<feature type="transmembrane region" description="Helical" evidence="5">
    <location>
        <begin position="288"/>
        <end position="311"/>
    </location>
</feature>
<feature type="transmembrane region" description="Helical" evidence="5">
    <location>
        <begin position="347"/>
        <end position="367"/>
    </location>
</feature>
<feature type="transmembrane region" description="Helical" evidence="5">
    <location>
        <begin position="72"/>
        <end position="93"/>
    </location>
</feature>
<dbReference type="RefSeq" id="WP_093613506.1">
    <property type="nucleotide sequence ID" value="NZ_BOMT01000096.1"/>
</dbReference>
<dbReference type="PANTHER" id="PTHR42718:SF42">
    <property type="entry name" value="EXPORT PROTEIN"/>
    <property type="match status" value="1"/>
</dbReference>
<keyword evidence="8" id="KW-1185">Reference proteome</keyword>
<evidence type="ECO:0000256" key="2">
    <source>
        <dbReference type="ARBA" id="ARBA00022692"/>
    </source>
</evidence>
<dbReference type="GO" id="GO:0022857">
    <property type="term" value="F:transmembrane transporter activity"/>
    <property type="evidence" value="ECO:0007669"/>
    <property type="project" value="InterPro"/>
</dbReference>
<evidence type="ECO:0000313" key="7">
    <source>
        <dbReference type="EMBL" id="SFE94124.1"/>
    </source>
</evidence>
<feature type="domain" description="Major facilitator superfamily (MFS) profile" evidence="6">
    <location>
        <begin position="6"/>
        <end position="432"/>
    </location>
</feature>
<evidence type="ECO:0000259" key="6">
    <source>
        <dbReference type="PROSITE" id="PS50850"/>
    </source>
</evidence>
<evidence type="ECO:0000313" key="8">
    <source>
        <dbReference type="Proteomes" id="UP000199645"/>
    </source>
</evidence>
<keyword evidence="2 5" id="KW-0812">Transmembrane</keyword>
<dbReference type="AlphaFoldDB" id="A0A1I2EM20"/>
<dbReference type="STRING" id="35752.SAMN05421541_104589"/>
<dbReference type="InterPro" id="IPR036259">
    <property type="entry name" value="MFS_trans_sf"/>
</dbReference>
<dbReference type="OrthoDB" id="9781469at2"/>
<proteinExistence type="predicted"/>
<comment type="subcellular location">
    <subcellularLocation>
        <location evidence="1">Cell membrane</location>
        <topology evidence="1">Multi-pass membrane protein</topology>
    </subcellularLocation>
</comment>
<dbReference type="InterPro" id="IPR011701">
    <property type="entry name" value="MFS"/>
</dbReference>
<dbReference type="PANTHER" id="PTHR42718">
    <property type="entry name" value="MAJOR FACILITATOR SUPERFAMILY MULTIDRUG TRANSPORTER MFSC"/>
    <property type="match status" value="1"/>
</dbReference>
<sequence>MSRFLALVAGVAGAMMVSFDGTALLVAQPGLRRTLHASVAEVQWTSTAYLIAVASLLVLGGRLGDRFGHARLLLIGAAGFGAVSVAIVLAPGIDGVIAGRAVQGLFGALLQPATLALLRLAYPPDRLSMPVAVRTSGIAVAGALGPVLGGALVDRYGWSSVFLVNVPVALLIVAAALSVRGVEQRDQPVRARLHLLDAALLATSLGLLVHTLTEGWNPPVTLVEPAVAAVLGALLVRRLRNSEDGLVPAAVARSRPVMASMSLLLVIAAGLFGALFVAGLMLQEQLGLSALAGGVQVLPLTVAMVVGAPLTGLALRRWDPRRTAVAGVVLVALGIAGLAVFGPVGAAAAVLGAGYAIVMVTATGTVVGDAPPAYAGVVGGLKQSAMNLGSALGIAVAAAILTAATAATAVWALAGFAVLALAPAALLPGARPRAGREIVTADRR</sequence>
<reference evidence="7 8" key="1">
    <citation type="submission" date="2016-10" db="EMBL/GenBank/DDBJ databases">
        <authorList>
            <person name="de Groot N.N."/>
        </authorList>
    </citation>
    <scope>NUCLEOTIDE SEQUENCE [LARGE SCALE GENOMIC DNA]</scope>
    <source>
        <strain evidence="7 8">DSM 43019</strain>
    </source>
</reference>
<gene>
    <name evidence="7" type="ORF">SAMN05421541_104589</name>
</gene>
<dbReference type="InterPro" id="IPR020846">
    <property type="entry name" value="MFS_dom"/>
</dbReference>
<accession>A0A1I2EM20</accession>
<dbReference type="EMBL" id="FONV01000004">
    <property type="protein sequence ID" value="SFE94124.1"/>
    <property type="molecule type" value="Genomic_DNA"/>
</dbReference>
<feature type="transmembrane region" description="Helical" evidence="5">
    <location>
        <begin position="158"/>
        <end position="179"/>
    </location>
</feature>
<dbReference type="PROSITE" id="PS50850">
    <property type="entry name" value="MFS"/>
    <property type="match status" value="1"/>
</dbReference>
<feature type="transmembrane region" description="Helical" evidence="5">
    <location>
        <begin position="323"/>
        <end position="341"/>
    </location>
</feature>